<dbReference type="OrthoDB" id="334783at2"/>
<organism evidence="2 3">
    <name type="scientific">Caloranaerobacter azorensis DSM 13643</name>
    <dbReference type="NCBI Taxonomy" id="1121264"/>
    <lineage>
        <taxon>Bacteria</taxon>
        <taxon>Bacillati</taxon>
        <taxon>Bacillota</taxon>
        <taxon>Tissierellia</taxon>
        <taxon>Tissierellales</taxon>
        <taxon>Thermohalobacteraceae</taxon>
        <taxon>Caloranaerobacter</taxon>
    </lineage>
</organism>
<gene>
    <name evidence="2" type="ORF">SAMN02745135_01748</name>
</gene>
<proteinExistence type="predicted"/>
<dbReference type="AlphaFoldDB" id="A0A1M5V523"/>
<accession>A0A1M5V523</accession>
<evidence type="ECO:0000313" key="2">
    <source>
        <dbReference type="EMBL" id="SHH70325.1"/>
    </source>
</evidence>
<evidence type="ECO:0000313" key="3">
    <source>
        <dbReference type="Proteomes" id="UP000183967"/>
    </source>
</evidence>
<protein>
    <recommendedName>
        <fullName evidence="1">Aminoglycoside phosphotransferase domain-containing protein</fullName>
    </recommendedName>
</protein>
<feature type="domain" description="Aminoglycoside phosphotransferase" evidence="1">
    <location>
        <begin position="200"/>
        <end position="263"/>
    </location>
</feature>
<keyword evidence="3" id="KW-1185">Reference proteome</keyword>
<reference evidence="3" key="1">
    <citation type="submission" date="2016-11" db="EMBL/GenBank/DDBJ databases">
        <authorList>
            <person name="Varghese N."/>
            <person name="Submissions S."/>
        </authorList>
    </citation>
    <scope>NUCLEOTIDE SEQUENCE [LARGE SCALE GENOMIC DNA]</scope>
    <source>
        <strain evidence="3">DSM 13643</strain>
    </source>
</reference>
<dbReference type="RefSeq" id="WP_073197026.1">
    <property type="nucleotide sequence ID" value="NZ_FQXO01000049.1"/>
</dbReference>
<dbReference type="Gene3D" id="3.90.1200.10">
    <property type="match status" value="1"/>
</dbReference>
<dbReference type="InterPro" id="IPR011009">
    <property type="entry name" value="Kinase-like_dom_sf"/>
</dbReference>
<dbReference type="SUPFAM" id="SSF56112">
    <property type="entry name" value="Protein kinase-like (PK-like)"/>
    <property type="match status" value="1"/>
</dbReference>
<name>A0A1M5V523_9FIRM</name>
<dbReference type="Pfam" id="PF01636">
    <property type="entry name" value="APH"/>
    <property type="match status" value="1"/>
</dbReference>
<evidence type="ECO:0000259" key="1">
    <source>
        <dbReference type="Pfam" id="PF01636"/>
    </source>
</evidence>
<sequence length="308" mass="36209">MIQPNELHKRIIKNIGEYEILMNYREGSKRTGVWKIRSLSSQRCYYVKTHSRKSRWHPEVFAYRNWIPEILPYAPELIESFEGDDWQGILITSLDGITMREANLSRKQEEKAYYKAGELTKLLHTKFKGNYFGRPDCNGNPIEIFYHTDPVYYIKKSLIDLYEKGKNLNCFNSKESFLAEWAIENVDIFKGTYPVPISWDSTPNNWLINKHGEFIGMIDFENMLWGIPADNFTILLERYFPQSPRGKEAFFRGYGLNDIKEMKLQIKITCIKMGLADLIWGLENKDDRVVKLGKQMLESIDEFTELVI</sequence>
<dbReference type="EMBL" id="FQXO01000049">
    <property type="protein sequence ID" value="SHH70325.1"/>
    <property type="molecule type" value="Genomic_DNA"/>
</dbReference>
<dbReference type="InterPro" id="IPR002575">
    <property type="entry name" value="Aminoglycoside_PTrfase"/>
</dbReference>
<dbReference type="Proteomes" id="UP000183967">
    <property type="component" value="Unassembled WGS sequence"/>
</dbReference>